<keyword evidence="2" id="KW-1185">Reference proteome</keyword>
<name>A0A068LRT7_9ABAC</name>
<evidence type="ECO:0000313" key="2">
    <source>
        <dbReference type="Proteomes" id="UP000203240"/>
    </source>
</evidence>
<dbReference type="RefSeq" id="YP_009049961.1">
    <property type="nucleotide sequence ID" value="NC_024625.1"/>
</dbReference>
<sequence length="460" mass="54427">MSLVTVKQSLEQKHLKYLFLSTYFQLNNYDYIASEARPFIGEYIRNNFDAVDDETLMKYVNYLSAMDLKHLVVDRDPNVFKYIKPQFKFVSMRDNVDIIEFDKRVYIQPHTPVYATNFFVNDPQPFLLLLYSEFMKVFNDRFFVSNDTLFTLIEGKEGFLFDNAYVDWSGVQMCAAPKVETPDYPYRLYLVGEPMAQHFLRNNINVPANYDYMIRNFYKGLPLVRNNFRIINSKHFVTRKPNQVFEEINLELDNSANYIKFIQRDYIYDAKFPDDLLELLNDYMTKTSNYKFIMKFGEQNARLASSYNEIVIDRYAVNKYRKLNIKTEANSVLPTLRANETSYIFVRPDIIQIKGTLNAFYVPSNQLFIILASNSLFGSTELLYFDYRLIPYRQFSVPHVLNKDTYIVDDKHKIYLTKHIFGTSVPAYLIIRGDYESSQFKTLDNLKNPWVKNTLLKLFT</sequence>
<dbReference type="Pfam" id="PF04913">
    <property type="entry name" value="Baculo_Y142"/>
    <property type="match status" value="1"/>
</dbReference>
<proteinExistence type="predicted"/>
<protein>
    <submittedName>
        <fullName evidence="1">p49</fullName>
    </submittedName>
</protein>
<gene>
    <name evidence="1" type="ORF">pesp135</name>
</gene>
<dbReference type="EMBL" id="KM009991">
    <property type="protein sequence ID" value="AIE47860.1"/>
    <property type="molecule type" value="Genomic_DNA"/>
</dbReference>
<evidence type="ECO:0000313" key="1">
    <source>
        <dbReference type="EMBL" id="AIE47860.1"/>
    </source>
</evidence>
<organism evidence="1 2">
    <name type="scientific">Peridroma alphabaculovirus</name>
    <dbReference type="NCBI Taxonomy" id="1346829"/>
    <lineage>
        <taxon>Viruses</taxon>
        <taxon>Viruses incertae sedis</taxon>
        <taxon>Naldaviricetes</taxon>
        <taxon>Lefavirales</taxon>
        <taxon>Baculoviridae</taxon>
        <taxon>Alphabaculovirus</taxon>
    </lineage>
</organism>
<dbReference type="GeneID" id="20004053"/>
<dbReference type="OrthoDB" id="4896at10239"/>
<dbReference type="Proteomes" id="UP000203240">
    <property type="component" value="Segment"/>
</dbReference>
<reference evidence="1 2" key="1">
    <citation type="journal article" date="2015" name="Genome Announc.">
        <title>A Distinct Group II Alphabaculovirus Isolated from a Peridroma Species.</title>
        <authorList>
            <person name="Rohrmann G.F."/>
            <person name="Erlandson M.A."/>
            <person name="Theilmann D.A."/>
        </authorList>
    </citation>
    <scope>NUCLEOTIDE SEQUENCE [LARGE SCALE GENOMIC DNA]</scope>
    <source>
        <strain evidence="1">GR_167</strain>
    </source>
</reference>
<dbReference type="InterPro" id="IPR006997">
    <property type="entry name" value="Baculo_Y142"/>
</dbReference>
<accession>A0A068LRT7</accession>